<evidence type="ECO:0000313" key="2">
    <source>
        <dbReference type="Ensembl" id="ENSMODP00000048798.1"/>
    </source>
</evidence>
<sequence length="128" mass="13181">TVHHGTLSPLPHGFTGRPQSPNGGAPGLTHGSIRPAAQGNRPRRSRAAPNRGLAVAHRPNKAGSAGGKAPCSGSRPQEGAARPGQRHVPEAEAREFGPSVPVPGGRSKFASRAHPPLWLRSPAQGSKK</sequence>
<reference evidence="2" key="2">
    <citation type="submission" date="2025-08" db="UniProtKB">
        <authorList>
            <consortium name="Ensembl"/>
        </authorList>
    </citation>
    <scope>IDENTIFICATION</scope>
</reference>
<feature type="region of interest" description="Disordered" evidence="1">
    <location>
        <begin position="1"/>
        <end position="128"/>
    </location>
</feature>
<proteinExistence type="predicted"/>
<evidence type="ECO:0000256" key="1">
    <source>
        <dbReference type="SAM" id="MobiDB-lite"/>
    </source>
</evidence>
<dbReference type="GeneTree" id="ENSGT00970000197553"/>
<evidence type="ECO:0000313" key="3">
    <source>
        <dbReference type="Proteomes" id="UP000002280"/>
    </source>
</evidence>
<protein>
    <submittedName>
        <fullName evidence="2">Uncharacterized protein</fullName>
    </submittedName>
</protein>
<dbReference type="InParanoid" id="A0A5F8GM79"/>
<dbReference type="Ensembl" id="ENSMODT00000083129.1">
    <property type="protein sequence ID" value="ENSMODP00000048798.1"/>
    <property type="gene ID" value="ENSMODG00000049809.1"/>
</dbReference>
<dbReference type="AlphaFoldDB" id="A0A5F8GM79"/>
<reference evidence="2 3" key="1">
    <citation type="journal article" date="2007" name="Nature">
        <title>Genome of the marsupial Monodelphis domestica reveals innovation in non-coding sequences.</title>
        <authorList>
            <person name="Mikkelsen T.S."/>
            <person name="Wakefield M.J."/>
            <person name="Aken B."/>
            <person name="Amemiya C.T."/>
            <person name="Chang J.L."/>
            <person name="Duke S."/>
            <person name="Garber M."/>
            <person name="Gentles A.J."/>
            <person name="Goodstadt L."/>
            <person name="Heger A."/>
            <person name="Jurka J."/>
            <person name="Kamal M."/>
            <person name="Mauceli E."/>
            <person name="Searle S.M."/>
            <person name="Sharpe T."/>
            <person name="Baker M.L."/>
            <person name="Batzer M.A."/>
            <person name="Benos P.V."/>
            <person name="Belov K."/>
            <person name="Clamp M."/>
            <person name="Cook A."/>
            <person name="Cuff J."/>
            <person name="Das R."/>
            <person name="Davidow L."/>
            <person name="Deakin J.E."/>
            <person name="Fazzari M.J."/>
            <person name="Glass J.L."/>
            <person name="Grabherr M."/>
            <person name="Greally J.M."/>
            <person name="Gu W."/>
            <person name="Hore T.A."/>
            <person name="Huttley G.A."/>
            <person name="Kleber M."/>
            <person name="Jirtle R.L."/>
            <person name="Koina E."/>
            <person name="Lee J.T."/>
            <person name="Mahony S."/>
            <person name="Marra M.A."/>
            <person name="Miller R.D."/>
            <person name="Nicholls R.D."/>
            <person name="Oda M."/>
            <person name="Papenfuss A.T."/>
            <person name="Parra Z.E."/>
            <person name="Pollock D.D."/>
            <person name="Ray D.A."/>
            <person name="Schein J.E."/>
            <person name="Speed T.P."/>
            <person name="Thompson K."/>
            <person name="VandeBerg J.L."/>
            <person name="Wade C.M."/>
            <person name="Walker J.A."/>
            <person name="Waters P.D."/>
            <person name="Webber C."/>
            <person name="Weidman J.R."/>
            <person name="Xie X."/>
            <person name="Zody M.C."/>
            <person name="Baldwin J."/>
            <person name="Abdouelleil A."/>
            <person name="Abdulkadir J."/>
            <person name="Abebe A."/>
            <person name="Abera B."/>
            <person name="Abreu J."/>
            <person name="Acer S.C."/>
            <person name="Aftuck L."/>
            <person name="Alexander A."/>
            <person name="An P."/>
            <person name="Anderson E."/>
            <person name="Anderson S."/>
            <person name="Arachi H."/>
            <person name="Azer M."/>
            <person name="Bachantsang P."/>
            <person name="Barry A."/>
            <person name="Bayul T."/>
            <person name="Berlin A."/>
            <person name="Bessette D."/>
            <person name="Bloom T."/>
            <person name="Bloom T."/>
            <person name="Boguslavskiy L."/>
            <person name="Bonnet C."/>
            <person name="Boukhgalter B."/>
            <person name="Bourzgui I."/>
            <person name="Brown A."/>
            <person name="Cahill P."/>
            <person name="Channer S."/>
            <person name="Cheshatsang Y."/>
            <person name="Chuda L."/>
            <person name="Citroen M."/>
            <person name="Collymore A."/>
            <person name="Cooke P."/>
            <person name="Costello M."/>
            <person name="D'Aco K."/>
            <person name="Daza R."/>
            <person name="De Haan G."/>
            <person name="DeGray S."/>
            <person name="DeMaso C."/>
            <person name="Dhargay N."/>
            <person name="Dooley K."/>
            <person name="Dooley E."/>
            <person name="Doricent M."/>
            <person name="Dorje P."/>
            <person name="Dorjee K."/>
            <person name="Dupes A."/>
            <person name="Elong R."/>
            <person name="Falk J."/>
            <person name="Farina A."/>
            <person name="Faro S."/>
            <person name="Ferguson D."/>
            <person name="Fisher S."/>
            <person name="Foley C.D."/>
            <person name="Franke A."/>
            <person name="Friedrich D."/>
            <person name="Gadbois L."/>
            <person name="Gearin G."/>
            <person name="Gearin C.R."/>
            <person name="Giannoukos G."/>
            <person name="Goode T."/>
            <person name="Graham J."/>
            <person name="Grandbois E."/>
            <person name="Grewal S."/>
            <person name="Gyaltsen K."/>
            <person name="Hafez N."/>
            <person name="Hagos B."/>
            <person name="Hall J."/>
            <person name="Henson C."/>
            <person name="Hollinger A."/>
            <person name="Honan T."/>
            <person name="Huard M.D."/>
            <person name="Hughes L."/>
            <person name="Hurhula B."/>
            <person name="Husby M.E."/>
            <person name="Kamat A."/>
            <person name="Kanga B."/>
            <person name="Kashin S."/>
            <person name="Khazanovich D."/>
            <person name="Kisner P."/>
            <person name="Lance K."/>
            <person name="Lara M."/>
            <person name="Lee W."/>
            <person name="Lennon N."/>
            <person name="Letendre F."/>
            <person name="LeVine R."/>
            <person name="Lipovsky A."/>
            <person name="Liu X."/>
            <person name="Liu J."/>
            <person name="Liu S."/>
            <person name="Lokyitsang T."/>
            <person name="Lokyitsang Y."/>
            <person name="Lubonja R."/>
            <person name="Lui A."/>
            <person name="MacDonald P."/>
            <person name="Magnisalis V."/>
            <person name="Maru K."/>
            <person name="Matthews C."/>
            <person name="McCusker W."/>
            <person name="McDonough S."/>
            <person name="Mehta T."/>
            <person name="Meldrim J."/>
            <person name="Meneus L."/>
            <person name="Mihai O."/>
            <person name="Mihalev A."/>
            <person name="Mihova T."/>
            <person name="Mittelman R."/>
            <person name="Mlenga V."/>
            <person name="Montmayeur A."/>
            <person name="Mulrain L."/>
            <person name="Navidi A."/>
            <person name="Naylor J."/>
            <person name="Negash T."/>
            <person name="Nguyen T."/>
            <person name="Nguyen N."/>
            <person name="Nicol R."/>
            <person name="Norbu C."/>
            <person name="Norbu N."/>
            <person name="Novod N."/>
            <person name="O'Neill B."/>
            <person name="Osman S."/>
            <person name="Markiewicz E."/>
            <person name="Oyono O.L."/>
            <person name="Patti C."/>
            <person name="Phunkhang P."/>
            <person name="Pierre F."/>
            <person name="Priest M."/>
            <person name="Raghuraman S."/>
            <person name="Rege F."/>
            <person name="Reyes R."/>
            <person name="Rise C."/>
            <person name="Rogov P."/>
            <person name="Ross K."/>
            <person name="Ryan E."/>
            <person name="Settipalli S."/>
            <person name="Shea T."/>
            <person name="Sherpa N."/>
            <person name="Shi L."/>
            <person name="Shih D."/>
            <person name="Sparrow T."/>
            <person name="Spaulding J."/>
            <person name="Stalker J."/>
            <person name="Stange-Thomann N."/>
            <person name="Stavropoulos S."/>
            <person name="Stone C."/>
            <person name="Strader C."/>
            <person name="Tesfaye S."/>
            <person name="Thomson T."/>
            <person name="Thoulutsang Y."/>
            <person name="Thoulutsang D."/>
            <person name="Topham K."/>
            <person name="Topping I."/>
            <person name="Tsamla T."/>
            <person name="Vassiliev H."/>
            <person name="Vo A."/>
            <person name="Wangchuk T."/>
            <person name="Wangdi T."/>
            <person name="Weiand M."/>
            <person name="Wilkinson J."/>
            <person name="Wilson A."/>
            <person name="Yadav S."/>
            <person name="Young G."/>
            <person name="Yu Q."/>
            <person name="Zembek L."/>
            <person name="Zhong D."/>
            <person name="Zimmer A."/>
            <person name="Zwirko Z."/>
            <person name="Jaffe D.B."/>
            <person name="Alvarez P."/>
            <person name="Brockman W."/>
            <person name="Butler J."/>
            <person name="Chin C."/>
            <person name="Gnerre S."/>
            <person name="MacCallum I."/>
            <person name="Graves J.A."/>
            <person name="Ponting C.P."/>
            <person name="Breen M."/>
            <person name="Samollow P.B."/>
            <person name="Lander E.S."/>
            <person name="Lindblad-Toh K."/>
        </authorList>
    </citation>
    <scope>NUCLEOTIDE SEQUENCE [LARGE SCALE GENOMIC DNA]</scope>
</reference>
<accession>A0A5F8GM79</accession>
<organism evidence="2 3">
    <name type="scientific">Monodelphis domestica</name>
    <name type="common">Gray short-tailed opossum</name>
    <dbReference type="NCBI Taxonomy" id="13616"/>
    <lineage>
        <taxon>Eukaryota</taxon>
        <taxon>Metazoa</taxon>
        <taxon>Chordata</taxon>
        <taxon>Craniata</taxon>
        <taxon>Vertebrata</taxon>
        <taxon>Euteleostomi</taxon>
        <taxon>Mammalia</taxon>
        <taxon>Metatheria</taxon>
        <taxon>Didelphimorphia</taxon>
        <taxon>Didelphidae</taxon>
        <taxon>Monodelphis</taxon>
    </lineage>
</organism>
<name>A0A5F8GM79_MONDO</name>
<reference evidence="2" key="3">
    <citation type="submission" date="2025-09" db="UniProtKB">
        <authorList>
            <consortium name="Ensembl"/>
        </authorList>
    </citation>
    <scope>IDENTIFICATION</scope>
</reference>
<keyword evidence="3" id="KW-1185">Reference proteome</keyword>
<dbReference type="Bgee" id="ENSMODG00000049809">
    <property type="expression patterns" value="Expressed in extraembryonic membrane and 14 other cell types or tissues"/>
</dbReference>
<dbReference type="Proteomes" id="UP000002280">
    <property type="component" value="Chromosome 2"/>
</dbReference>